<sequence>MAEPIRILLQTTITPTEDDWHIGRFSILRDFLSSLDGVEVTARDRGAAPGETDPILGAIDESNFDQLWLFAVDVGDGLNSDECAAISRFRRNGRGLMVTRDHMDLGSSVCTLGGVGAAHYFHTKNLDPDETRHAIDDPYTTYISWPNYHSGANGDAQVVEVVGEPHPLLRRNGQVITRLPAHPHEGAVDAPSDDPSARVIATGCSKVTGRPFNIAVAFEASEAGGRAVAQSTFHHFADYNLDPDMGCPSFVSEPPGGSLKRDEAAMADVRAYHSNLAYWLAGRLAP</sequence>
<keyword evidence="2" id="KW-1185">Reference proteome</keyword>
<dbReference type="Proteomes" id="UP000249725">
    <property type="component" value="Unassembled WGS sequence"/>
</dbReference>
<protein>
    <recommendedName>
        <fullName evidence="3">ThuA-like domain-containing protein</fullName>
    </recommendedName>
</protein>
<organism evidence="1 2">
    <name type="scientific">Phenylobacterium deserti</name>
    <dbReference type="NCBI Taxonomy" id="1914756"/>
    <lineage>
        <taxon>Bacteria</taxon>
        <taxon>Pseudomonadati</taxon>
        <taxon>Pseudomonadota</taxon>
        <taxon>Alphaproteobacteria</taxon>
        <taxon>Caulobacterales</taxon>
        <taxon>Caulobacteraceae</taxon>
        <taxon>Phenylobacterium</taxon>
    </lineage>
</organism>
<gene>
    <name evidence="1" type="ORF">DJ018_14420</name>
</gene>
<comment type="caution">
    <text evidence="1">The sequence shown here is derived from an EMBL/GenBank/DDBJ whole genome shotgun (WGS) entry which is preliminary data.</text>
</comment>
<reference evidence="2" key="1">
    <citation type="submission" date="2018-05" db="EMBL/GenBank/DDBJ databases">
        <authorList>
            <person name="Li X."/>
        </authorList>
    </citation>
    <scope>NUCLEOTIDE SEQUENCE [LARGE SCALE GENOMIC DNA]</scope>
    <source>
        <strain evidence="2">YIM 73061</strain>
    </source>
</reference>
<evidence type="ECO:0000313" key="1">
    <source>
        <dbReference type="EMBL" id="RAK52325.1"/>
    </source>
</evidence>
<dbReference type="AlphaFoldDB" id="A0A328ACJ7"/>
<accession>A0A328ACJ7</accession>
<proteinExistence type="predicted"/>
<name>A0A328ACJ7_9CAUL</name>
<dbReference type="EMBL" id="QFYR01000003">
    <property type="protein sequence ID" value="RAK52325.1"/>
    <property type="molecule type" value="Genomic_DNA"/>
</dbReference>
<evidence type="ECO:0008006" key="3">
    <source>
        <dbReference type="Google" id="ProtNLM"/>
    </source>
</evidence>
<dbReference type="RefSeq" id="WP_111515649.1">
    <property type="nucleotide sequence ID" value="NZ_QFYR01000003.1"/>
</dbReference>
<evidence type="ECO:0000313" key="2">
    <source>
        <dbReference type="Proteomes" id="UP000249725"/>
    </source>
</evidence>
<dbReference type="OrthoDB" id="5937513at2"/>